<keyword evidence="3" id="KW-1185">Reference proteome</keyword>
<dbReference type="CDD" id="cd04301">
    <property type="entry name" value="NAT_SF"/>
    <property type="match status" value="1"/>
</dbReference>
<reference evidence="3" key="1">
    <citation type="journal article" date="2015" name="Genome Announc.">
        <title>Draft genome sequence of Talaromyces cellulolyticus strain Y-94, a source of lignocellulosic biomass-degrading enzymes.</title>
        <authorList>
            <person name="Fujii T."/>
            <person name="Koike H."/>
            <person name="Sawayama S."/>
            <person name="Yano S."/>
            <person name="Inoue H."/>
        </authorList>
    </citation>
    <scope>NUCLEOTIDE SEQUENCE [LARGE SCALE GENOMIC DNA]</scope>
    <source>
        <strain evidence="3">Y-94</strain>
    </source>
</reference>
<dbReference type="GO" id="GO:0016747">
    <property type="term" value="F:acyltransferase activity, transferring groups other than amino-acyl groups"/>
    <property type="evidence" value="ECO:0007669"/>
    <property type="project" value="InterPro"/>
</dbReference>
<dbReference type="AlphaFoldDB" id="A0A6V8HDF2"/>
<dbReference type="Gene3D" id="3.40.630.30">
    <property type="match status" value="1"/>
</dbReference>
<dbReference type="EMBL" id="DF933829">
    <property type="protein sequence ID" value="GAM38455.1"/>
    <property type="molecule type" value="Genomic_DNA"/>
</dbReference>
<dbReference type="InterPro" id="IPR052777">
    <property type="entry name" value="Acetyltransferase_Enz"/>
</dbReference>
<organism evidence="2 3">
    <name type="scientific">Talaromyces pinophilus</name>
    <name type="common">Penicillium pinophilum</name>
    <dbReference type="NCBI Taxonomy" id="128442"/>
    <lineage>
        <taxon>Eukaryota</taxon>
        <taxon>Fungi</taxon>
        <taxon>Dikarya</taxon>
        <taxon>Ascomycota</taxon>
        <taxon>Pezizomycotina</taxon>
        <taxon>Eurotiomycetes</taxon>
        <taxon>Eurotiomycetidae</taxon>
        <taxon>Eurotiales</taxon>
        <taxon>Trichocomaceae</taxon>
        <taxon>Talaromyces</taxon>
        <taxon>Talaromyces sect. Talaromyces</taxon>
    </lineage>
</organism>
<evidence type="ECO:0000313" key="2">
    <source>
        <dbReference type="EMBL" id="GAM38455.1"/>
    </source>
</evidence>
<sequence length="170" mass="18891">MPTYKITPATFPGDKQAVTALFTAYTAALGIDLTFQNYQIELDSLPGKYAPEQGGCLLVARDDESNQLVGCVAYRALPSTNPDDNDSEKRYCEMKRLYLSPSARGTGIGTKLVEAIIEHARASGQYKGIRLDTLPYMESARALYKRYGFGEVEKYYETPLEGTIFMGLEF</sequence>
<dbReference type="PANTHER" id="PTHR43305">
    <property type="entry name" value="FAMILY N-ACETYLTRANSFERASE, PUTATIVE (AFU_ORTHOLOGUE AFUA_2G01380)-RELATED"/>
    <property type="match status" value="1"/>
</dbReference>
<dbReference type="PANTHER" id="PTHR43305:SF1">
    <property type="entry name" value="FAMILY N-ACETYLTRANSFERASE, PUTATIVE (AFU_ORTHOLOGUE AFUA_2G01380)-RELATED"/>
    <property type="match status" value="1"/>
</dbReference>
<dbReference type="InterPro" id="IPR000182">
    <property type="entry name" value="GNAT_dom"/>
</dbReference>
<name>A0A6V8HDF2_TALPI</name>
<feature type="domain" description="N-acetyltransferase" evidence="1">
    <location>
        <begin position="4"/>
        <end position="170"/>
    </location>
</feature>
<gene>
    <name evidence="2" type="ORF">TCE0_033f09191</name>
</gene>
<dbReference type="InterPro" id="IPR016181">
    <property type="entry name" value="Acyl_CoA_acyltransferase"/>
</dbReference>
<evidence type="ECO:0000259" key="1">
    <source>
        <dbReference type="PROSITE" id="PS51186"/>
    </source>
</evidence>
<dbReference type="Proteomes" id="UP000053095">
    <property type="component" value="Unassembled WGS sequence"/>
</dbReference>
<evidence type="ECO:0000313" key="3">
    <source>
        <dbReference type="Proteomes" id="UP000053095"/>
    </source>
</evidence>
<protein>
    <recommendedName>
        <fullName evidence="1">N-acetyltransferase domain-containing protein</fullName>
    </recommendedName>
</protein>
<comment type="caution">
    <text evidence="2">The sequence shown here is derived from an EMBL/GenBank/DDBJ whole genome shotgun (WGS) entry which is preliminary data.</text>
</comment>
<dbReference type="Pfam" id="PF00583">
    <property type="entry name" value="Acetyltransf_1"/>
    <property type="match status" value="1"/>
</dbReference>
<dbReference type="PROSITE" id="PS51186">
    <property type="entry name" value="GNAT"/>
    <property type="match status" value="1"/>
</dbReference>
<dbReference type="SUPFAM" id="SSF55729">
    <property type="entry name" value="Acyl-CoA N-acyltransferases (Nat)"/>
    <property type="match status" value="1"/>
</dbReference>
<proteinExistence type="predicted"/>
<accession>A0A6V8HDF2</accession>